<feature type="region of interest" description="Disordered" evidence="2">
    <location>
        <begin position="86"/>
        <end position="180"/>
    </location>
</feature>
<protein>
    <recommendedName>
        <fullName evidence="4">NADH dehydrogenase [ubiquinone] 1 alpha subcomplex subunit 12</fullName>
    </recommendedName>
</protein>
<dbReference type="AlphaFoldDB" id="A0A7S3E307"/>
<gene>
    <name evidence="3" type="ORF">CLAU1311_LOCUS5728</name>
</gene>
<sequence>MSLSKVFGSGLKWSRRLGQMGQALLGARKELVGTDSLGNQYYKKFEMDPDLGVEKEHRWMVSPRGHNHAYTYDPNRTPVEWVGWLRGARDNPPTPQELERNEMSRKHMQMQVKELKVKEERRRRLKREEEAAAEEGAPLSIEDSGDRKGSQAETQSSSSKASGPTATSQEPMEFWQPGGK</sequence>
<evidence type="ECO:0008006" key="4">
    <source>
        <dbReference type="Google" id="ProtNLM"/>
    </source>
</evidence>
<organism evidence="3">
    <name type="scientific">Chloropicon laureae</name>
    <dbReference type="NCBI Taxonomy" id="464258"/>
    <lineage>
        <taxon>Eukaryota</taxon>
        <taxon>Viridiplantae</taxon>
        <taxon>Chlorophyta</taxon>
        <taxon>Chloropicophyceae</taxon>
        <taxon>Chloropicales</taxon>
        <taxon>Chloropicaceae</taxon>
        <taxon>Chloropicon</taxon>
    </lineage>
</organism>
<dbReference type="Pfam" id="PF05071">
    <property type="entry name" value="NDUFA12"/>
    <property type="match status" value="1"/>
</dbReference>
<name>A0A7S3E307_9CHLO</name>
<dbReference type="GO" id="GO:0045271">
    <property type="term" value="C:respiratory chain complex I"/>
    <property type="evidence" value="ECO:0007669"/>
    <property type="project" value="InterPro"/>
</dbReference>
<feature type="compositionally biased region" description="Polar residues" evidence="2">
    <location>
        <begin position="151"/>
        <end position="170"/>
    </location>
</feature>
<dbReference type="InterPro" id="IPR007763">
    <property type="entry name" value="NDUFA12"/>
</dbReference>
<evidence type="ECO:0000256" key="1">
    <source>
        <dbReference type="ARBA" id="ARBA00007355"/>
    </source>
</evidence>
<accession>A0A7S3E307</accession>
<reference evidence="3" key="1">
    <citation type="submission" date="2021-01" db="EMBL/GenBank/DDBJ databases">
        <authorList>
            <person name="Corre E."/>
            <person name="Pelletier E."/>
            <person name="Niang G."/>
            <person name="Scheremetjew M."/>
            <person name="Finn R."/>
            <person name="Kale V."/>
            <person name="Holt S."/>
            <person name="Cochrane G."/>
            <person name="Meng A."/>
            <person name="Brown T."/>
            <person name="Cohen L."/>
        </authorList>
    </citation>
    <scope>NUCLEOTIDE SEQUENCE</scope>
    <source>
        <strain evidence="3">RCC856</strain>
    </source>
</reference>
<dbReference type="GO" id="GO:0005739">
    <property type="term" value="C:mitochondrion"/>
    <property type="evidence" value="ECO:0007669"/>
    <property type="project" value="TreeGrafter"/>
</dbReference>
<comment type="similarity">
    <text evidence="1">Belongs to the complex I NDUFA12 subunit family.</text>
</comment>
<proteinExistence type="inferred from homology"/>
<feature type="compositionally biased region" description="Basic and acidic residues" evidence="2">
    <location>
        <begin position="113"/>
        <end position="130"/>
    </location>
</feature>
<evidence type="ECO:0000256" key="2">
    <source>
        <dbReference type="SAM" id="MobiDB-lite"/>
    </source>
</evidence>
<evidence type="ECO:0000313" key="3">
    <source>
        <dbReference type="EMBL" id="CAE0022096.1"/>
    </source>
</evidence>
<dbReference type="InterPro" id="IPR052618">
    <property type="entry name" value="ComplexI_NDUFA12"/>
</dbReference>
<dbReference type="EMBL" id="HBHU01008802">
    <property type="protein sequence ID" value="CAE0022096.1"/>
    <property type="molecule type" value="Transcribed_RNA"/>
</dbReference>
<dbReference type="GO" id="GO:0032981">
    <property type="term" value="P:mitochondrial respiratory chain complex I assembly"/>
    <property type="evidence" value="ECO:0007669"/>
    <property type="project" value="TreeGrafter"/>
</dbReference>
<dbReference type="PANTHER" id="PTHR32470">
    <property type="entry name" value="ADH DEHYDROGENASE [UBIQUINONE] 1 ALPHA SUBCOMPLEX ASSEMBLY FACTOR 2"/>
    <property type="match status" value="1"/>
</dbReference>
<dbReference type="PANTHER" id="PTHR32470:SF2">
    <property type="entry name" value="NADH DEHYDROGENASE [UBIQUINONE] 1 ALPHA SUBCOMPLEX ASSEMBLY FACTOR 2"/>
    <property type="match status" value="1"/>
</dbReference>